<keyword evidence="7 9" id="KW-0472">Membrane</keyword>
<evidence type="ECO:0000256" key="8">
    <source>
        <dbReference type="ARBA" id="ARBA00038436"/>
    </source>
</evidence>
<feature type="transmembrane region" description="Helical" evidence="9">
    <location>
        <begin position="107"/>
        <end position="127"/>
    </location>
</feature>
<keyword evidence="2 9" id="KW-0813">Transport</keyword>
<dbReference type="GO" id="GO:0015740">
    <property type="term" value="P:C4-dicarboxylate transport"/>
    <property type="evidence" value="ECO:0007669"/>
    <property type="project" value="TreeGrafter"/>
</dbReference>
<evidence type="ECO:0000256" key="1">
    <source>
        <dbReference type="ARBA" id="ARBA00004429"/>
    </source>
</evidence>
<keyword evidence="6 9" id="KW-1133">Transmembrane helix</keyword>
<dbReference type="Proteomes" id="UP000283458">
    <property type="component" value="Unassembled WGS sequence"/>
</dbReference>
<dbReference type="OrthoDB" id="4964541at2"/>
<keyword evidence="4 9" id="KW-0997">Cell inner membrane</keyword>
<evidence type="ECO:0000256" key="6">
    <source>
        <dbReference type="ARBA" id="ARBA00022989"/>
    </source>
</evidence>
<dbReference type="EMBL" id="QYUL01000003">
    <property type="protein sequence ID" value="RJF79438.1"/>
    <property type="molecule type" value="Genomic_DNA"/>
</dbReference>
<dbReference type="AlphaFoldDB" id="A0A418VSJ1"/>
<dbReference type="RefSeq" id="WP_119832897.1">
    <property type="nucleotide sequence ID" value="NZ_QYUL01000003.1"/>
</dbReference>
<gene>
    <name evidence="11" type="ORF">D3877_21950</name>
</gene>
<dbReference type="GO" id="GO:0005886">
    <property type="term" value="C:plasma membrane"/>
    <property type="evidence" value="ECO:0007669"/>
    <property type="project" value="UniProtKB-SubCell"/>
</dbReference>
<keyword evidence="5 9" id="KW-0812">Transmembrane</keyword>
<evidence type="ECO:0000256" key="3">
    <source>
        <dbReference type="ARBA" id="ARBA00022475"/>
    </source>
</evidence>
<name>A0A418VSJ1_9PROT</name>
<dbReference type="GO" id="GO:0022857">
    <property type="term" value="F:transmembrane transporter activity"/>
    <property type="evidence" value="ECO:0007669"/>
    <property type="project" value="UniProtKB-UniRule"/>
</dbReference>
<comment type="subcellular location">
    <subcellularLocation>
        <location evidence="1 9">Cell inner membrane</location>
        <topology evidence="1 9">Multi-pass membrane protein</topology>
    </subcellularLocation>
</comment>
<dbReference type="PANTHER" id="PTHR35011:SF11">
    <property type="entry name" value="TRAP TRANSPORTER SMALL PERMEASE PROTEIN"/>
    <property type="match status" value="1"/>
</dbReference>
<feature type="transmembrane region" description="Helical" evidence="9">
    <location>
        <begin position="67"/>
        <end position="86"/>
    </location>
</feature>
<comment type="similarity">
    <text evidence="8 9">Belongs to the TRAP transporter small permease family.</text>
</comment>
<accession>A0A418VSJ1</accession>
<comment type="caution">
    <text evidence="9">Lacks conserved residue(s) required for the propagation of feature annotation.</text>
</comment>
<dbReference type="Pfam" id="PF04290">
    <property type="entry name" value="DctQ"/>
    <property type="match status" value="1"/>
</dbReference>
<feature type="transmembrane region" description="Helical" evidence="9">
    <location>
        <begin position="26"/>
        <end position="47"/>
    </location>
</feature>
<dbReference type="PANTHER" id="PTHR35011">
    <property type="entry name" value="2,3-DIKETO-L-GULONATE TRAP TRANSPORTER SMALL PERMEASE PROTEIN YIAM"/>
    <property type="match status" value="1"/>
</dbReference>
<evidence type="ECO:0000313" key="11">
    <source>
        <dbReference type="EMBL" id="RJF79438.1"/>
    </source>
</evidence>
<evidence type="ECO:0000256" key="2">
    <source>
        <dbReference type="ARBA" id="ARBA00022448"/>
    </source>
</evidence>
<comment type="subunit">
    <text evidence="9">The complex comprises the extracytoplasmic solute receptor protein and the two transmembrane proteins.</text>
</comment>
<comment type="function">
    <text evidence="9">Part of the tripartite ATP-independent periplasmic (TRAP) transport system.</text>
</comment>
<dbReference type="InterPro" id="IPR055348">
    <property type="entry name" value="DctQ"/>
</dbReference>
<reference evidence="11 12" key="1">
    <citation type="submission" date="2018-09" db="EMBL/GenBank/DDBJ databases">
        <authorList>
            <person name="Zhu H."/>
        </authorList>
    </citation>
    <scope>NUCLEOTIDE SEQUENCE [LARGE SCALE GENOMIC DNA]</scope>
    <source>
        <strain evidence="11 12">K2W22B-5</strain>
    </source>
</reference>
<keyword evidence="3" id="KW-1003">Cell membrane</keyword>
<evidence type="ECO:0000256" key="9">
    <source>
        <dbReference type="RuleBase" id="RU369079"/>
    </source>
</evidence>
<feature type="domain" description="Tripartite ATP-independent periplasmic transporters DctQ component" evidence="10">
    <location>
        <begin position="41"/>
        <end position="170"/>
    </location>
</feature>
<keyword evidence="12" id="KW-1185">Reference proteome</keyword>
<dbReference type="InterPro" id="IPR007387">
    <property type="entry name" value="TRAP_DctQ"/>
</dbReference>
<evidence type="ECO:0000259" key="10">
    <source>
        <dbReference type="Pfam" id="PF04290"/>
    </source>
</evidence>
<protein>
    <recommendedName>
        <fullName evidence="9">TRAP transporter small permease protein</fullName>
    </recommendedName>
</protein>
<evidence type="ECO:0000256" key="7">
    <source>
        <dbReference type="ARBA" id="ARBA00023136"/>
    </source>
</evidence>
<organism evidence="11 12">
    <name type="scientific">Azospirillum cavernae</name>
    <dbReference type="NCBI Taxonomy" id="2320860"/>
    <lineage>
        <taxon>Bacteria</taxon>
        <taxon>Pseudomonadati</taxon>
        <taxon>Pseudomonadota</taxon>
        <taxon>Alphaproteobacteria</taxon>
        <taxon>Rhodospirillales</taxon>
        <taxon>Azospirillaceae</taxon>
        <taxon>Azospirillum</taxon>
    </lineage>
</organism>
<proteinExistence type="inferred from homology"/>
<evidence type="ECO:0000256" key="4">
    <source>
        <dbReference type="ARBA" id="ARBA00022519"/>
    </source>
</evidence>
<sequence length="179" mass="19606">MMQDCLVDGGTRAQPRRLLTSVNITLARISTVIAVTGLMSIVAIVFYEVVGRYVFNQTPTWAESLALVLVLYVTMLGAAVAVRDAGHIGMDSVVVLLPLHVQRWFEIVIHILVAGFGAAMAYNGWILGMSVSSYLIPNLGLPEISRYIPLSLSGCLIVLFSVEHTLALLRHEEVEPTWN</sequence>
<comment type="caution">
    <text evidence="11">The sequence shown here is derived from an EMBL/GenBank/DDBJ whole genome shotgun (WGS) entry which is preliminary data.</text>
</comment>
<evidence type="ECO:0000313" key="12">
    <source>
        <dbReference type="Proteomes" id="UP000283458"/>
    </source>
</evidence>
<evidence type="ECO:0000256" key="5">
    <source>
        <dbReference type="ARBA" id="ARBA00022692"/>
    </source>
</evidence>